<evidence type="ECO:0000256" key="4">
    <source>
        <dbReference type="ARBA" id="ARBA00022679"/>
    </source>
</evidence>
<dbReference type="GO" id="GO:0005737">
    <property type="term" value="C:cytoplasm"/>
    <property type="evidence" value="ECO:0007669"/>
    <property type="project" value="TreeGrafter"/>
</dbReference>
<evidence type="ECO:0000256" key="8">
    <source>
        <dbReference type="ARBA" id="ARBA00022840"/>
    </source>
</evidence>
<dbReference type="GO" id="GO:0005634">
    <property type="term" value="C:nucleus"/>
    <property type="evidence" value="ECO:0007669"/>
    <property type="project" value="TreeGrafter"/>
</dbReference>
<feature type="region of interest" description="Disordered" evidence="11">
    <location>
        <begin position="201"/>
        <end position="220"/>
    </location>
</feature>
<evidence type="ECO:0000256" key="10">
    <source>
        <dbReference type="ARBA" id="ARBA00023157"/>
    </source>
</evidence>
<feature type="compositionally biased region" description="Basic and acidic residues" evidence="11">
    <location>
        <begin position="22"/>
        <end position="34"/>
    </location>
</feature>
<keyword evidence="4" id="KW-0808">Transferase</keyword>
<feature type="domain" description="Heme-regulated eIF-2-alpha kinase helical" evidence="12">
    <location>
        <begin position="59"/>
        <end position="107"/>
    </location>
</feature>
<protein>
    <recommendedName>
        <fullName evidence="1">non-specific serine/threonine protein kinase</fullName>
        <ecNumber evidence="1">2.7.11.1</ecNumber>
    </recommendedName>
</protein>
<keyword evidence="7" id="KW-0418">Kinase</keyword>
<keyword evidence="3" id="KW-0597">Phosphoprotein</keyword>
<keyword evidence="5" id="KW-0677">Repeat</keyword>
<dbReference type="InterPro" id="IPR050339">
    <property type="entry name" value="CC_SR_Kinase"/>
</dbReference>
<evidence type="ECO:0000256" key="7">
    <source>
        <dbReference type="ARBA" id="ARBA00022777"/>
    </source>
</evidence>
<accession>D2HXN7</accession>
<dbReference type="PANTHER" id="PTHR11042:SF160">
    <property type="entry name" value="EUKARYOTIC TRANSLATION INITIATION FACTOR 2-ALPHA KINASE 1"/>
    <property type="match status" value="1"/>
</dbReference>
<keyword evidence="2" id="KW-0723">Serine/threonine-protein kinase</keyword>
<evidence type="ECO:0000256" key="11">
    <source>
        <dbReference type="SAM" id="MobiDB-lite"/>
    </source>
</evidence>
<dbReference type="Gene3D" id="3.30.200.20">
    <property type="entry name" value="Phosphorylase Kinase, domain 1"/>
    <property type="match status" value="1"/>
</dbReference>
<sequence>MLGGSSGAPAIEFPADGSDPTYDGRQRASPRPEGEFGWIRAQTGGPAVQYGGRREGGLVLCQTFIKMGLLSSFTCSDEFSSLRLHHNRAITHLMSSAKERVRQDPCEDNSHIQKIRYVSDTSVIVQRVRNKLDGQYYAIKKILINGATKTDCMKVLREVKVLAGLQHPNIVGYHTAWIEHVHVAQTQDSFSVQLPSLEVLSDEEEEEENDRNQYAQNDESNSSSIIFAEFSSEKEKSSGEAGTDSQNNRLVNYGTSLITGDSREFESSSLLQGNDLADLPSGSIVEHQLPLRHHSDSEENFTSTGESSENLSLLGQTEVQFRLMLHIQMQLCELSLWDWIVERNRRGREYVDEAACEYRAELRTLGRETETLADLPMQGLPAGALDSEKKSPFKTNPCA</sequence>
<dbReference type="SUPFAM" id="SSF56112">
    <property type="entry name" value="Protein kinase-like (PK-like)"/>
    <property type="match status" value="1"/>
</dbReference>
<dbReference type="GO" id="GO:0004694">
    <property type="term" value="F:eukaryotic translation initiation factor 2alpha kinase activity"/>
    <property type="evidence" value="ECO:0007669"/>
    <property type="project" value="TreeGrafter"/>
</dbReference>
<evidence type="ECO:0000313" key="13">
    <source>
        <dbReference type="EMBL" id="EFB12934.1"/>
    </source>
</evidence>
<reference evidence="13" key="1">
    <citation type="journal article" date="2010" name="Nature">
        <title>The sequence and de novo assembly of the giant panda genome.</title>
        <authorList>
            <person name="Li R."/>
            <person name="Fan W."/>
            <person name="Tian G."/>
            <person name="Zhu H."/>
            <person name="He L."/>
            <person name="Cai J."/>
            <person name="Huang Q."/>
            <person name="Cai Q."/>
            <person name="Li B."/>
            <person name="Bai Y."/>
            <person name="Zhang Z."/>
            <person name="Zhang Y."/>
            <person name="Wang W."/>
            <person name="Li J."/>
            <person name="Wei F."/>
            <person name="Li H."/>
            <person name="Jian M."/>
            <person name="Li J."/>
            <person name="Zhang Z."/>
            <person name="Nielsen R."/>
            <person name="Li D."/>
            <person name="Gu W."/>
            <person name="Yang Z."/>
            <person name="Xuan Z."/>
            <person name="Ryder O.A."/>
            <person name="Leung F.C."/>
            <person name="Zhou Y."/>
            <person name="Cao J."/>
            <person name="Sun X."/>
            <person name="Fu Y."/>
            <person name="Fang X."/>
            <person name="Guo X."/>
            <person name="Wang B."/>
            <person name="Hou R."/>
            <person name="Shen F."/>
            <person name="Mu B."/>
            <person name="Ni P."/>
            <person name="Lin R."/>
            <person name="Qian W."/>
            <person name="Wang G."/>
            <person name="Yu C."/>
            <person name="Nie W."/>
            <person name="Wang J."/>
            <person name="Wu Z."/>
            <person name="Liang H."/>
            <person name="Min J."/>
            <person name="Wu Q."/>
            <person name="Cheng S."/>
            <person name="Ruan J."/>
            <person name="Wang M."/>
            <person name="Shi Z."/>
            <person name="Wen M."/>
            <person name="Liu B."/>
            <person name="Ren X."/>
            <person name="Zheng H."/>
            <person name="Dong D."/>
            <person name="Cook K."/>
            <person name="Shan G."/>
            <person name="Zhang H."/>
            <person name="Kosiol C."/>
            <person name="Xie X."/>
            <person name="Lu Z."/>
            <person name="Zheng H."/>
            <person name="Li Y."/>
            <person name="Steiner C.C."/>
            <person name="Lam T.T."/>
            <person name="Lin S."/>
            <person name="Zhang Q."/>
            <person name="Li G."/>
            <person name="Tian J."/>
            <person name="Gong T."/>
            <person name="Liu H."/>
            <person name="Zhang D."/>
            <person name="Fang L."/>
            <person name="Ye C."/>
            <person name="Zhang J."/>
            <person name="Hu W."/>
            <person name="Xu A."/>
            <person name="Ren Y."/>
            <person name="Zhang G."/>
            <person name="Bruford M.W."/>
            <person name="Li Q."/>
            <person name="Ma L."/>
            <person name="Guo Y."/>
            <person name="An N."/>
            <person name="Hu Y."/>
            <person name="Zheng Y."/>
            <person name="Shi Y."/>
            <person name="Li Z."/>
            <person name="Liu Q."/>
            <person name="Chen Y."/>
            <person name="Zhao J."/>
            <person name="Qu N."/>
            <person name="Zhao S."/>
            <person name="Tian F."/>
            <person name="Wang X."/>
            <person name="Wang H."/>
            <person name="Xu L."/>
            <person name="Liu X."/>
            <person name="Vinar T."/>
            <person name="Wang Y."/>
            <person name="Lam T.W."/>
            <person name="Yiu S.M."/>
            <person name="Liu S."/>
            <person name="Zhang H."/>
            <person name="Li D."/>
            <person name="Huang Y."/>
            <person name="Wang X."/>
            <person name="Yang G."/>
            <person name="Jiang Z."/>
            <person name="Wang J."/>
            <person name="Qin N."/>
            <person name="Li L."/>
            <person name="Li J."/>
            <person name="Bolund L."/>
            <person name="Kristiansen K."/>
            <person name="Wong G.K."/>
            <person name="Olson M."/>
            <person name="Zhang X."/>
            <person name="Li S."/>
            <person name="Yang H."/>
            <person name="Wang J."/>
            <person name="Wang J."/>
        </authorList>
    </citation>
    <scope>NUCLEOTIDE SEQUENCE [LARGE SCALE GENOMIC DNA]</scope>
</reference>
<dbReference type="Pfam" id="PF22949">
    <property type="entry name" value="HRI2_3H"/>
    <property type="match status" value="1"/>
</dbReference>
<keyword evidence="10" id="KW-1015">Disulfide bond</keyword>
<evidence type="ECO:0000256" key="1">
    <source>
        <dbReference type="ARBA" id="ARBA00012513"/>
    </source>
</evidence>
<keyword evidence="8" id="KW-0067">ATP-binding</keyword>
<proteinExistence type="predicted"/>
<dbReference type="EC" id="2.7.11.1" evidence="1"/>
<evidence type="ECO:0000256" key="9">
    <source>
        <dbReference type="ARBA" id="ARBA00022843"/>
    </source>
</evidence>
<evidence type="ECO:0000256" key="6">
    <source>
        <dbReference type="ARBA" id="ARBA00022741"/>
    </source>
</evidence>
<dbReference type="InterPro" id="IPR011009">
    <property type="entry name" value="Kinase-like_dom_sf"/>
</dbReference>
<name>D2HXN7_AILME</name>
<feature type="region of interest" description="Disordered" evidence="11">
    <location>
        <begin position="378"/>
        <end position="399"/>
    </location>
</feature>
<evidence type="ECO:0000256" key="2">
    <source>
        <dbReference type="ARBA" id="ARBA00022527"/>
    </source>
</evidence>
<evidence type="ECO:0000256" key="5">
    <source>
        <dbReference type="ARBA" id="ARBA00022737"/>
    </source>
</evidence>
<dbReference type="InParanoid" id="D2HXN7"/>
<dbReference type="GO" id="GO:0005524">
    <property type="term" value="F:ATP binding"/>
    <property type="evidence" value="ECO:0007669"/>
    <property type="project" value="UniProtKB-KW"/>
</dbReference>
<dbReference type="AlphaFoldDB" id="D2HXN7"/>
<dbReference type="PANTHER" id="PTHR11042">
    <property type="entry name" value="EUKARYOTIC TRANSLATION INITIATION FACTOR 2-ALPHA KINASE EIF2-ALPHA KINASE -RELATED"/>
    <property type="match status" value="1"/>
</dbReference>
<dbReference type="InterPro" id="IPR054521">
    <property type="entry name" value="HRI2_3H"/>
</dbReference>
<organism evidence="13">
    <name type="scientific">Ailuropoda melanoleuca</name>
    <name type="common">Giant panda</name>
    <dbReference type="NCBI Taxonomy" id="9646"/>
    <lineage>
        <taxon>Eukaryota</taxon>
        <taxon>Metazoa</taxon>
        <taxon>Chordata</taxon>
        <taxon>Craniata</taxon>
        <taxon>Vertebrata</taxon>
        <taxon>Euteleostomi</taxon>
        <taxon>Mammalia</taxon>
        <taxon>Eutheria</taxon>
        <taxon>Laurasiatheria</taxon>
        <taxon>Carnivora</taxon>
        <taxon>Caniformia</taxon>
        <taxon>Ursidae</taxon>
        <taxon>Ailuropoda</taxon>
    </lineage>
</organism>
<dbReference type="EMBL" id="GL193635">
    <property type="protein sequence ID" value="EFB12934.1"/>
    <property type="molecule type" value="Genomic_DNA"/>
</dbReference>
<keyword evidence="9" id="KW-0832">Ubl conjugation</keyword>
<evidence type="ECO:0000256" key="3">
    <source>
        <dbReference type="ARBA" id="ARBA00022553"/>
    </source>
</evidence>
<feature type="region of interest" description="Disordered" evidence="11">
    <location>
        <begin position="1"/>
        <end position="38"/>
    </location>
</feature>
<gene>
    <name evidence="13" type="ORF">PANDA_017414</name>
</gene>
<evidence type="ECO:0000259" key="12">
    <source>
        <dbReference type="Pfam" id="PF22949"/>
    </source>
</evidence>
<keyword evidence="6" id="KW-0547">Nucleotide-binding</keyword>